<proteinExistence type="predicted"/>
<gene>
    <name evidence="1" type="ORF">EVAR_6878_1</name>
</gene>
<evidence type="ECO:0000313" key="1">
    <source>
        <dbReference type="EMBL" id="GBP13525.1"/>
    </source>
</evidence>
<comment type="caution">
    <text evidence="1">The sequence shown here is derived from an EMBL/GenBank/DDBJ whole genome shotgun (WGS) entry which is preliminary data.</text>
</comment>
<accession>A0A4C1THC5</accession>
<keyword evidence="2" id="KW-1185">Reference proteome</keyword>
<dbReference type="AlphaFoldDB" id="A0A4C1THC5"/>
<organism evidence="1 2">
    <name type="scientific">Eumeta variegata</name>
    <name type="common">Bagworm moth</name>
    <name type="synonym">Eumeta japonica</name>
    <dbReference type="NCBI Taxonomy" id="151549"/>
    <lineage>
        <taxon>Eukaryota</taxon>
        <taxon>Metazoa</taxon>
        <taxon>Ecdysozoa</taxon>
        <taxon>Arthropoda</taxon>
        <taxon>Hexapoda</taxon>
        <taxon>Insecta</taxon>
        <taxon>Pterygota</taxon>
        <taxon>Neoptera</taxon>
        <taxon>Endopterygota</taxon>
        <taxon>Lepidoptera</taxon>
        <taxon>Glossata</taxon>
        <taxon>Ditrysia</taxon>
        <taxon>Tineoidea</taxon>
        <taxon>Psychidae</taxon>
        <taxon>Oiketicinae</taxon>
        <taxon>Eumeta</taxon>
    </lineage>
</organism>
<protein>
    <submittedName>
        <fullName evidence="1">Uncharacterized protein</fullName>
    </submittedName>
</protein>
<sequence length="118" mass="13486">MSMGRSGTWREYNLYTRPVPYSVEGLSYVKEDSYGFFDFKAPRHILLSGGLVADTNELRETELFVNDKAFSEKVIIETSFKNSRIVWQTAQEAESICNWQGGREVSGLWMPITSASFQ</sequence>
<reference evidence="1 2" key="1">
    <citation type="journal article" date="2019" name="Commun. Biol.">
        <title>The bagworm genome reveals a unique fibroin gene that provides high tensile strength.</title>
        <authorList>
            <person name="Kono N."/>
            <person name="Nakamura H."/>
            <person name="Ohtoshi R."/>
            <person name="Tomita M."/>
            <person name="Numata K."/>
            <person name="Arakawa K."/>
        </authorList>
    </citation>
    <scope>NUCLEOTIDE SEQUENCE [LARGE SCALE GENOMIC DNA]</scope>
</reference>
<dbReference type="Proteomes" id="UP000299102">
    <property type="component" value="Unassembled WGS sequence"/>
</dbReference>
<dbReference type="EMBL" id="BGZK01000058">
    <property type="protein sequence ID" value="GBP13525.1"/>
    <property type="molecule type" value="Genomic_DNA"/>
</dbReference>
<name>A0A4C1THC5_EUMVA</name>
<evidence type="ECO:0000313" key="2">
    <source>
        <dbReference type="Proteomes" id="UP000299102"/>
    </source>
</evidence>